<dbReference type="EMBL" id="KK914267">
    <property type="protein sequence ID" value="KDP43474.1"/>
    <property type="molecule type" value="Genomic_DNA"/>
</dbReference>
<dbReference type="OrthoDB" id="783251at2759"/>
<accession>A0A067LH04</accession>
<dbReference type="PANTHER" id="PTHR34190:SF4">
    <property type="entry name" value="EXPRESSED PROTEIN"/>
    <property type="match status" value="1"/>
</dbReference>
<dbReference type="STRING" id="180498.A0A067LH04"/>
<name>A0A067LH04_JATCU</name>
<feature type="region of interest" description="Disordered" evidence="1">
    <location>
        <begin position="26"/>
        <end position="53"/>
    </location>
</feature>
<reference evidence="2 3" key="1">
    <citation type="journal article" date="2014" name="PLoS ONE">
        <title>Global Analysis of Gene Expression Profiles in Physic Nut (Jatropha curcas L.) Seedlings Exposed to Salt Stress.</title>
        <authorList>
            <person name="Zhang L."/>
            <person name="Zhang C."/>
            <person name="Wu P."/>
            <person name="Chen Y."/>
            <person name="Li M."/>
            <person name="Jiang H."/>
            <person name="Wu G."/>
        </authorList>
    </citation>
    <scope>NUCLEOTIDE SEQUENCE [LARGE SCALE GENOMIC DNA]</scope>
    <source>
        <strain evidence="3">cv. GZQX0401</strain>
        <tissue evidence="2">Young leaves</tissue>
    </source>
</reference>
<evidence type="ECO:0000313" key="2">
    <source>
        <dbReference type="EMBL" id="KDP43474.1"/>
    </source>
</evidence>
<proteinExistence type="predicted"/>
<dbReference type="PANTHER" id="PTHR34190">
    <property type="entry name" value="EXPRESSED PROTEIN"/>
    <property type="match status" value="1"/>
</dbReference>
<evidence type="ECO:0000313" key="3">
    <source>
        <dbReference type="Proteomes" id="UP000027138"/>
    </source>
</evidence>
<keyword evidence="3" id="KW-1185">Reference proteome</keyword>
<sequence>MAVIAEEPILSRLGRVDNMLRQLEEIRGSSNRSPKSSIASTPSSGTLTSEGQVSSIDFSPKCLEKHCRPINRVMTETEIKGTLIERLDQAEERLLKVHVHSYLCAVHGTSLLDGECYSNGNRNCTGSRRPR</sequence>
<dbReference type="Proteomes" id="UP000027138">
    <property type="component" value="Unassembled WGS sequence"/>
</dbReference>
<evidence type="ECO:0000256" key="1">
    <source>
        <dbReference type="SAM" id="MobiDB-lite"/>
    </source>
</evidence>
<gene>
    <name evidence="2" type="ORF">JCGZ_16761</name>
</gene>
<dbReference type="AlphaFoldDB" id="A0A067LH04"/>
<protein>
    <submittedName>
        <fullName evidence="2">Uncharacterized protein</fullName>
    </submittedName>
</protein>
<organism evidence="2 3">
    <name type="scientific">Jatropha curcas</name>
    <name type="common">Barbados nut</name>
    <dbReference type="NCBI Taxonomy" id="180498"/>
    <lineage>
        <taxon>Eukaryota</taxon>
        <taxon>Viridiplantae</taxon>
        <taxon>Streptophyta</taxon>
        <taxon>Embryophyta</taxon>
        <taxon>Tracheophyta</taxon>
        <taxon>Spermatophyta</taxon>
        <taxon>Magnoliopsida</taxon>
        <taxon>eudicotyledons</taxon>
        <taxon>Gunneridae</taxon>
        <taxon>Pentapetalae</taxon>
        <taxon>rosids</taxon>
        <taxon>fabids</taxon>
        <taxon>Malpighiales</taxon>
        <taxon>Euphorbiaceae</taxon>
        <taxon>Crotonoideae</taxon>
        <taxon>Jatropheae</taxon>
        <taxon>Jatropha</taxon>
    </lineage>
</organism>
<feature type="compositionally biased region" description="Low complexity" evidence="1">
    <location>
        <begin position="33"/>
        <end position="44"/>
    </location>
</feature>